<organism evidence="1 2">
    <name type="scientific">Chitinophaga varians</name>
    <dbReference type="NCBI Taxonomy" id="2202339"/>
    <lineage>
        <taxon>Bacteria</taxon>
        <taxon>Pseudomonadati</taxon>
        <taxon>Bacteroidota</taxon>
        <taxon>Chitinophagia</taxon>
        <taxon>Chitinophagales</taxon>
        <taxon>Chitinophagaceae</taxon>
        <taxon>Chitinophaga</taxon>
    </lineage>
</organism>
<gene>
    <name evidence="1" type="ORF">HGH92_11120</name>
</gene>
<reference evidence="1 2" key="1">
    <citation type="submission" date="2020-04" db="EMBL/GenBank/DDBJ databases">
        <authorList>
            <person name="Yin C."/>
        </authorList>
    </citation>
    <scope>NUCLEOTIDE SEQUENCE [LARGE SCALE GENOMIC DNA]</scope>
    <source>
        <strain evidence="1 2">Ae27</strain>
    </source>
</reference>
<dbReference type="AlphaFoldDB" id="A0A847RSR4"/>
<evidence type="ECO:0000313" key="2">
    <source>
        <dbReference type="Proteomes" id="UP000570474"/>
    </source>
</evidence>
<dbReference type="EMBL" id="JABAIA010000001">
    <property type="protein sequence ID" value="NLR64854.1"/>
    <property type="molecule type" value="Genomic_DNA"/>
</dbReference>
<dbReference type="RefSeq" id="WP_168870783.1">
    <property type="nucleotide sequence ID" value="NZ_JABAIA010000001.1"/>
</dbReference>
<accession>A0A847RSR4</accession>
<dbReference type="InterPro" id="IPR021215">
    <property type="entry name" value="DUF2752"/>
</dbReference>
<keyword evidence="2" id="KW-1185">Reference proteome</keyword>
<proteinExistence type="predicted"/>
<dbReference type="Pfam" id="PF10825">
    <property type="entry name" value="DUF2752"/>
    <property type="match status" value="1"/>
</dbReference>
<name>A0A847RSR4_9BACT</name>
<protein>
    <submittedName>
        <fullName evidence="1">DUF2752 domain-containing protein</fullName>
    </submittedName>
</protein>
<evidence type="ECO:0000313" key="1">
    <source>
        <dbReference type="EMBL" id="NLR64854.1"/>
    </source>
</evidence>
<sequence>MIFTFLKKLHLELLAWPAGLICLFFLDPAAGQPSLCLFKNIGIPFCPGCGLGHGIHFFLHGRWQEAVHHHWLAPVTVVMLIYRTVQVARFQYAEFKLQ</sequence>
<dbReference type="Proteomes" id="UP000570474">
    <property type="component" value="Unassembled WGS sequence"/>
</dbReference>
<comment type="caution">
    <text evidence="1">The sequence shown here is derived from an EMBL/GenBank/DDBJ whole genome shotgun (WGS) entry which is preliminary data.</text>
</comment>